<evidence type="ECO:0000313" key="1">
    <source>
        <dbReference type="EMBL" id="EIM31210.1"/>
    </source>
</evidence>
<evidence type="ECO:0000313" key="2">
    <source>
        <dbReference type="Proteomes" id="UP000003947"/>
    </source>
</evidence>
<organism evidence="1 2">
    <name type="scientific">Microvirga lotononidis</name>
    <dbReference type="NCBI Taxonomy" id="864069"/>
    <lineage>
        <taxon>Bacteria</taxon>
        <taxon>Pseudomonadati</taxon>
        <taxon>Pseudomonadota</taxon>
        <taxon>Alphaproteobacteria</taxon>
        <taxon>Hyphomicrobiales</taxon>
        <taxon>Methylobacteriaceae</taxon>
        <taxon>Microvirga</taxon>
    </lineage>
</organism>
<reference evidence="1 2" key="1">
    <citation type="submission" date="2012-02" db="EMBL/GenBank/DDBJ databases">
        <title>Improved High-Quality Draft sequence of Microvirga sp. WSM3557.</title>
        <authorList>
            <consortium name="US DOE Joint Genome Institute"/>
            <person name="Lucas S."/>
            <person name="Han J."/>
            <person name="Lapidus A."/>
            <person name="Cheng J.-F."/>
            <person name="Goodwin L."/>
            <person name="Pitluck S."/>
            <person name="Peters L."/>
            <person name="Zhang X."/>
            <person name="Detter J.C."/>
            <person name="Han C."/>
            <person name="Tapia R."/>
            <person name="Land M."/>
            <person name="Hauser L."/>
            <person name="Kyrpides N."/>
            <person name="Ivanova N."/>
            <person name="Pagani I."/>
            <person name="Brau L."/>
            <person name="Yates R."/>
            <person name="O'Hara G."/>
            <person name="Rui T."/>
            <person name="Howieson J."/>
            <person name="Reeve W."/>
            <person name="Woyke T."/>
        </authorList>
    </citation>
    <scope>NUCLEOTIDE SEQUENCE [LARGE SCALE GENOMIC DNA]</scope>
    <source>
        <strain evidence="1 2">WSM3557</strain>
    </source>
</reference>
<sequence>MRRWRTPDRLLKPQAFLCTDLETESLAIVRWFVRRWSTEGTFAEARRHLGMETQRQWSDKAIARTTPALLGLFSLVSLWTDDPALRRLARPRCAAWYDKRTITVSDALAAVRRSLWVAAVSNVSRRPANMTKSQIDVLNRLTATLCYPA</sequence>
<dbReference type="STRING" id="864069.MicloDRAFT_00002000"/>
<protein>
    <recommendedName>
        <fullName evidence="3">Transposase IS4-like domain-containing protein</fullName>
    </recommendedName>
</protein>
<dbReference type="eggNOG" id="COG3385">
    <property type="taxonomic scope" value="Bacteria"/>
</dbReference>
<dbReference type="EMBL" id="JH660633">
    <property type="protein sequence ID" value="EIM31210.1"/>
    <property type="molecule type" value="Genomic_DNA"/>
</dbReference>
<dbReference type="Proteomes" id="UP000003947">
    <property type="component" value="Unassembled WGS sequence"/>
</dbReference>
<accession>I4Z4R8</accession>
<dbReference type="RefSeq" id="WP_009488678.1">
    <property type="nucleotide sequence ID" value="NZ_CP141049.1"/>
</dbReference>
<gene>
    <name evidence="1" type="ORF">MicloDRAFT_00002000</name>
</gene>
<name>I4Z4R8_9HYPH</name>
<proteinExistence type="predicted"/>
<dbReference type="AlphaFoldDB" id="I4Z4R8"/>
<dbReference type="HOGENOM" id="CLU_097892_0_0_5"/>
<dbReference type="PATRIC" id="fig|864069.3.peg.210"/>
<keyword evidence="2" id="KW-1185">Reference proteome</keyword>
<dbReference type="OrthoDB" id="53473at2"/>
<evidence type="ECO:0008006" key="3">
    <source>
        <dbReference type="Google" id="ProtNLM"/>
    </source>
</evidence>